<reference evidence="12 13" key="1">
    <citation type="journal article" date="2017" name="PLoS Biol.">
        <title>The sea cucumber genome provides insights into morphological evolution and visceral regeneration.</title>
        <authorList>
            <person name="Zhang X."/>
            <person name="Sun L."/>
            <person name="Yuan J."/>
            <person name="Sun Y."/>
            <person name="Gao Y."/>
            <person name="Zhang L."/>
            <person name="Li S."/>
            <person name="Dai H."/>
            <person name="Hamel J.F."/>
            <person name="Liu C."/>
            <person name="Yu Y."/>
            <person name="Liu S."/>
            <person name="Lin W."/>
            <person name="Guo K."/>
            <person name="Jin S."/>
            <person name="Xu P."/>
            <person name="Storey K.B."/>
            <person name="Huan P."/>
            <person name="Zhang T."/>
            <person name="Zhou Y."/>
            <person name="Zhang J."/>
            <person name="Lin C."/>
            <person name="Li X."/>
            <person name="Xing L."/>
            <person name="Huo D."/>
            <person name="Sun M."/>
            <person name="Wang L."/>
            <person name="Mercier A."/>
            <person name="Li F."/>
            <person name="Yang H."/>
            <person name="Xiang J."/>
        </authorList>
    </citation>
    <scope>NUCLEOTIDE SEQUENCE [LARGE SCALE GENOMIC DNA]</scope>
    <source>
        <strain evidence="12">Shaxun</strain>
        <tissue evidence="12">Muscle</tissue>
    </source>
</reference>
<keyword evidence="8 9" id="KW-0807">Transducer</keyword>
<evidence type="ECO:0000256" key="6">
    <source>
        <dbReference type="ARBA" id="ARBA00023136"/>
    </source>
</evidence>
<dbReference type="Pfam" id="PF00001">
    <property type="entry name" value="7tm_1"/>
    <property type="match status" value="1"/>
</dbReference>
<keyword evidence="13" id="KW-1185">Reference proteome</keyword>
<feature type="transmembrane region" description="Helical" evidence="10">
    <location>
        <begin position="57"/>
        <end position="81"/>
    </location>
</feature>
<dbReference type="PRINTS" id="PR00237">
    <property type="entry name" value="GPCRRHODOPSN"/>
</dbReference>
<dbReference type="InterPro" id="IPR017452">
    <property type="entry name" value="GPCR_Rhodpsn_7TM"/>
</dbReference>
<evidence type="ECO:0000256" key="3">
    <source>
        <dbReference type="ARBA" id="ARBA00022692"/>
    </source>
</evidence>
<gene>
    <name evidence="12" type="ORF">BSL78_13715</name>
</gene>
<dbReference type="InterPro" id="IPR000276">
    <property type="entry name" value="GPCR_Rhodpsn"/>
</dbReference>
<dbReference type="Proteomes" id="UP000230750">
    <property type="component" value="Unassembled WGS sequence"/>
</dbReference>
<feature type="transmembrane region" description="Helical" evidence="10">
    <location>
        <begin position="180"/>
        <end position="200"/>
    </location>
</feature>
<dbReference type="SUPFAM" id="SSF81321">
    <property type="entry name" value="Family A G protein-coupled receptor-like"/>
    <property type="match status" value="1"/>
</dbReference>
<keyword evidence="3 9" id="KW-0812">Transmembrane</keyword>
<dbReference type="Gene3D" id="1.20.1070.10">
    <property type="entry name" value="Rhodopsin 7-helix transmembrane proteins"/>
    <property type="match status" value="1"/>
</dbReference>
<comment type="similarity">
    <text evidence="9">Belongs to the G-protein coupled receptor 1 family.</text>
</comment>
<evidence type="ECO:0000313" key="12">
    <source>
        <dbReference type="EMBL" id="PIK49415.1"/>
    </source>
</evidence>
<accession>A0A2G8KN80</accession>
<dbReference type="GO" id="GO:0004993">
    <property type="term" value="F:G protein-coupled serotonin receptor activity"/>
    <property type="evidence" value="ECO:0007669"/>
    <property type="project" value="TreeGrafter"/>
</dbReference>
<dbReference type="PRINTS" id="PR01102">
    <property type="entry name" value="5HT6RECEPTR"/>
</dbReference>
<evidence type="ECO:0000259" key="11">
    <source>
        <dbReference type="PROSITE" id="PS50262"/>
    </source>
</evidence>
<dbReference type="AlphaFoldDB" id="A0A2G8KN80"/>
<comment type="subcellular location">
    <subcellularLocation>
        <location evidence="1">Cell membrane</location>
        <topology evidence="1">Multi-pass membrane protein</topology>
    </subcellularLocation>
</comment>
<name>A0A2G8KN80_STIJA</name>
<evidence type="ECO:0000256" key="10">
    <source>
        <dbReference type="SAM" id="Phobius"/>
    </source>
</evidence>
<dbReference type="EMBL" id="MRZV01000467">
    <property type="protein sequence ID" value="PIK49415.1"/>
    <property type="molecule type" value="Genomic_DNA"/>
</dbReference>
<evidence type="ECO:0000256" key="2">
    <source>
        <dbReference type="ARBA" id="ARBA00022475"/>
    </source>
</evidence>
<dbReference type="GO" id="GO:0030425">
    <property type="term" value="C:dendrite"/>
    <property type="evidence" value="ECO:0007669"/>
    <property type="project" value="TreeGrafter"/>
</dbReference>
<keyword evidence="6 10" id="KW-0472">Membrane</keyword>
<keyword evidence="7 9" id="KW-0675">Receptor</keyword>
<feature type="transmembrane region" description="Helical" evidence="10">
    <location>
        <begin position="136"/>
        <end position="160"/>
    </location>
</feature>
<organism evidence="12 13">
    <name type="scientific">Stichopus japonicus</name>
    <name type="common">Sea cucumber</name>
    <dbReference type="NCBI Taxonomy" id="307972"/>
    <lineage>
        <taxon>Eukaryota</taxon>
        <taxon>Metazoa</taxon>
        <taxon>Echinodermata</taxon>
        <taxon>Eleutherozoa</taxon>
        <taxon>Echinozoa</taxon>
        <taxon>Holothuroidea</taxon>
        <taxon>Aspidochirotacea</taxon>
        <taxon>Aspidochirotida</taxon>
        <taxon>Stichopodidae</taxon>
        <taxon>Apostichopus</taxon>
    </lineage>
</organism>
<comment type="caution">
    <text evidence="12">The sequence shown here is derived from an EMBL/GenBank/DDBJ whole genome shotgun (WGS) entry which is preliminary data.</text>
</comment>
<evidence type="ECO:0000256" key="5">
    <source>
        <dbReference type="ARBA" id="ARBA00023040"/>
    </source>
</evidence>
<dbReference type="PANTHER" id="PTHR24247">
    <property type="entry name" value="5-HYDROXYTRYPTAMINE RECEPTOR"/>
    <property type="match status" value="1"/>
</dbReference>
<evidence type="ECO:0000256" key="7">
    <source>
        <dbReference type="ARBA" id="ARBA00023170"/>
    </source>
</evidence>
<evidence type="ECO:0000256" key="4">
    <source>
        <dbReference type="ARBA" id="ARBA00022989"/>
    </source>
</evidence>
<dbReference type="PROSITE" id="PS00237">
    <property type="entry name" value="G_PROTEIN_RECEP_F1_1"/>
    <property type="match status" value="1"/>
</dbReference>
<keyword evidence="5 9" id="KW-0297">G-protein coupled receptor</keyword>
<keyword evidence="4 10" id="KW-1133">Transmembrane helix</keyword>
<proteinExistence type="inferred from homology"/>
<keyword evidence="2" id="KW-1003">Cell membrane</keyword>
<sequence length="238" mass="26699">MEELGLQAGHNGTADDGGINLAYLAAEVCLSMAATASNLIVIIAFCTNGKLRTIPNWYIASLSVSDLLMGVFGIPFILIALTGKPKNNFGLCISAVTVIVWVELCSCFTLFALSCDRYYAVCKPLEYTTQMTHRRVLLRITLAWVTPLLYSLLVPIVWIHDRTGGDDNCLFVEVFDLRCMMVAYLGFFLPLYGIMCFMYYKIFQAIRKQVCVIKVSKHPTCFYSFLQEDVVFVSKSTR</sequence>
<dbReference type="PROSITE" id="PS50262">
    <property type="entry name" value="G_PROTEIN_RECEP_F1_2"/>
    <property type="match status" value="1"/>
</dbReference>
<dbReference type="PANTHER" id="PTHR24247:SF202">
    <property type="entry name" value="5-HYDROXYTRYPTAMINE RECEPTOR 1"/>
    <property type="match status" value="1"/>
</dbReference>
<feature type="transmembrane region" description="Helical" evidence="10">
    <location>
        <begin position="93"/>
        <end position="115"/>
    </location>
</feature>
<dbReference type="GO" id="GO:0005886">
    <property type="term" value="C:plasma membrane"/>
    <property type="evidence" value="ECO:0007669"/>
    <property type="project" value="UniProtKB-SubCell"/>
</dbReference>
<protein>
    <submittedName>
        <fullName evidence="12">Putative adenosine receptor A3-like</fullName>
    </submittedName>
</protein>
<dbReference type="GO" id="GO:0030594">
    <property type="term" value="F:neurotransmitter receptor activity"/>
    <property type="evidence" value="ECO:0007669"/>
    <property type="project" value="TreeGrafter"/>
</dbReference>
<evidence type="ECO:0000313" key="13">
    <source>
        <dbReference type="Proteomes" id="UP000230750"/>
    </source>
</evidence>
<feature type="transmembrane region" description="Helical" evidence="10">
    <location>
        <begin position="20"/>
        <end position="45"/>
    </location>
</feature>
<dbReference type="GO" id="GO:0007268">
    <property type="term" value="P:chemical synaptic transmission"/>
    <property type="evidence" value="ECO:0007669"/>
    <property type="project" value="TreeGrafter"/>
</dbReference>
<feature type="domain" description="G-protein coupled receptors family 1 profile" evidence="11">
    <location>
        <begin position="37"/>
        <end position="238"/>
    </location>
</feature>
<evidence type="ECO:0000256" key="9">
    <source>
        <dbReference type="RuleBase" id="RU000688"/>
    </source>
</evidence>
<dbReference type="OrthoDB" id="9445642at2759"/>
<dbReference type="GO" id="GO:0045202">
    <property type="term" value="C:synapse"/>
    <property type="evidence" value="ECO:0007669"/>
    <property type="project" value="GOC"/>
</dbReference>
<dbReference type="STRING" id="307972.A0A2G8KN80"/>
<dbReference type="GO" id="GO:0007187">
    <property type="term" value="P:G protein-coupled receptor signaling pathway, coupled to cyclic nucleotide second messenger"/>
    <property type="evidence" value="ECO:0007669"/>
    <property type="project" value="TreeGrafter"/>
</dbReference>
<evidence type="ECO:0000256" key="8">
    <source>
        <dbReference type="ARBA" id="ARBA00023224"/>
    </source>
</evidence>
<evidence type="ECO:0000256" key="1">
    <source>
        <dbReference type="ARBA" id="ARBA00004651"/>
    </source>
</evidence>